<proteinExistence type="predicted"/>
<evidence type="ECO:0008006" key="3">
    <source>
        <dbReference type="Google" id="ProtNLM"/>
    </source>
</evidence>
<dbReference type="EMBL" id="JAYERP010000001">
    <property type="protein sequence ID" value="MEA3571562.1"/>
    <property type="molecule type" value="Genomic_DNA"/>
</dbReference>
<reference evidence="1 2" key="1">
    <citation type="submission" date="2023-12" db="EMBL/GenBank/DDBJ databases">
        <title>Whole genome sequencing of Paenibacillus phoenicis isolated from the Phoenix Mars Lander spacecraft assembly facility.</title>
        <authorList>
            <person name="Garcia A."/>
            <person name="Venkateswaran K."/>
        </authorList>
    </citation>
    <scope>NUCLEOTIDE SEQUENCE [LARGE SCALE GENOMIC DNA]</scope>
    <source>
        <strain evidence="1 2">3PO2SA</strain>
    </source>
</reference>
<name>A0ABU5PP55_9BACL</name>
<dbReference type="RefSeq" id="WP_323078115.1">
    <property type="nucleotide sequence ID" value="NZ_CBCSKM010000001.1"/>
</dbReference>
<dbReference type="InterPro" id="IPR029063">
    <property type="entry name" value="SAM-dependent_MTases_sf"/>
</dbReference>
<gene>
    <name evidence="1" type="ORF">U9M73_16545</name>
</gene>
<evidence type="ECO:0000313" key="1">
    <source>
        <dbReference type="EMBL" id="MEA3571562.1"/>
    </source>
</evidence>
<accession>A0ABU5PP55</accession>
<sequence>MKQLERAAALAGVALQALINPIVEVGAGWGTLALALAKANPNWRWII</sequence>
<comment type="caution">
    <text evidence="1">The sequence shown here is derived from an EMBL/GenBank/DDBJ whole genome shotgun (WGS) entry which is preliminary data.</text>
</comment>
<dbReference type="Proteomes" id="UP001292216">
    <property type="component" value="Unassembled WGS sequence"/>
</dbReference>
<protein>
    <recommendedName>
        <fullName evidence="3">Methyltransferase</fullName>
    </recommendedName>
</protein>
<evidence type="ECO:0000313" key="2">
    <source>
        <dbReference type="Proteomes" id="UP001292216"/>
    </source>
</evidence>
<dbReference type="Gene3D" id="3.40.50.150">
    <property type="entry name" value="Vaccinia Virus protein VP39"/>
    <property type="match status" value="1"/>
</dbReference>
<dbReference type="SUPFAM" id="SSF53335">
    <property type="entry name" value="S-adenosyl-L-methionine-dependent methyltransferases"/>
    <property type="match status" value="1"/>
</dbReference>
<keyword evidence="2" id="KW-1185">Reference proteome</keyword>
<organism evidence="1 2">
    <name type="scientific">Paenibacillus phoenicis</name>
    <dbReference type="NCBI Taxonomy" id="554117"/>
    <lineage>
        <taxon>Bacteria</taxon>
        <taxon>Bacillati</taxon>
        <taxon>Bacillota</taxon>
        <taxon>Bacilli</taxon>
        <taxon>Bacillales</taxon>
        <taxon>Paenibacillaceae</taxon>
        <taxon>Paenibacillus</taxon>
    </lineage>
</organism>